<proteinExistence type="predicted"/>
<dbReference type="InterPro" id="IPR036047">
    <property type="entry name" value="F-box-like_dom_sf"/>
</dbReference>
<name>A0AAP0DC04_9ASTR</name>
<dbReference type="InterPro" id="IPR045283">
    <property type="entry name" value="AT3G44326-like"/>
</dbReference>
<gene>
    <name evidence="1" type="ORF">SSX86_010411</name>
</gene>
<dbReference type="AlphaFoldDB" id="A0AAP0DC04"/>
<dbReference type="SUPFAM" id="SSF81383">
    <property type="entry name" value="F-box domain"/>
    <property type="match status" value="1"/>
</dbReference>
<reference evidence="1 2" key="1">
    <citation type="submission" date="2024-04" db="EMBL/GenBank/DDBJ databases">
        <title>The reference genome of an endangered Asteraceae, Deinandra increscens subsp. villosa, native to the Central Coast of California.</title>
        <authorList>
            <person name="Guilliams M."/>
            <person name="Hasenstab-Lehman K."/>
            <person name="Meyer R."/>
            <person name="Mcevoy S."/>
        </authorList>
    </citation>
    <scope>NUCLEOTIDE SEQUENCE [LARGE SCALE GENOMIC DNA]</scope>
    <source>
        <tissue evidence="1">Leaf</tissue>
    </source>
</reference>
<keyword evidence="2" id="KW-1185">Reference proteome</keyword>
<sequence length="351" mass="39339">MAATLADIHPDIIQTQILPLLDGRSLSSTAAASPRLQTLCSDDTLWSQIATSTWPSIAHPRVQEVISTFPAGHRSFFEDSFPALIADLSRRNPGGRSWSAPKSDSDLDHSFQTPSELISAVDIRYLDDVVYSRVNFTEITPDFLTSAFGIELNDDDVCISTNRSGFGSTEVVNRITRSIDLTVDEIEGADQPTLSHLKQSITLNWILIDPTRKRACNLSSIKPVFARQDWVTNETHLRFVTVLPGSDPNEIVKCGIKVVLGVGEMGVGLYVKKVVLRMHDLDFGVLNGREFLVILRGVFLKEKDMRRRKVVDDEERWKCYKALECVGDRALEEKRARLGLMKCVKHKFLQP</sequence>
<dbReference type="PANTHER" id="PTHR33736">
    <property type="entry name" value="F-BOX PROTEIN-RELATED"/>
    <property type="match status" value="1"/>
</dbReference>
<organism evidence="1 2">
    <name type="scientific">Deinandra increscens subsp. villosa</name>
    <dbReference type="NCBI Taxonomy" id="3103831"/>
    <lineage>
        <taxon>Eukaryota</taxon>
        <taxon>Viridiplantae</taxon>
        <taxon>Streptophyta</taxon>
        <taxon>Embryophyta</taxon>
        <taxon>Tracheophyta</taxon>
        <taxon>Spermatophyta</taxon>
        <taxon>Magnoliopsida</taxon>
        <taxon>eudicotyledons</taxon>
        <taxon>Gunneridae</taxon>
        <taxon>Pentapetalae</taxon>
        <taxon>asterids</taxon>
        <taxon>campanulids</taxon>
        <taxon>Asterales</taxon>
        <taxon>Asteraceae</taxon>
        <taxon>Asteroideae</taxon>
        <taxon>Heliantheae alliance</taxon>
        <taxon>Madieae</taxon>
        <taxon>Madiinae</taxon>
        <taxon>Deinandra</taxon>
    </lineage>
</organism>
<dbReference type="PANTHER" id="PTHR33736:SF34">
    <property type="entry name" value="F-BOX-LIKE DOMAIN SUPERFAMILY PROTEIN"/>
    <property type="match status" value="1"/>
</dbReference>
<comment type="caution">
    <text evidence="1">The sequence shown here is derived from an EMBL/GenBank/DDBJ whole genome shotgun (WGS) entry which is preliminary data.</text>
</comment>
<protein>
    <recommendedName>
        <fullName evidence="3">F-box domain-containing protein</fullName>
    </recommendedName>
</protein>
<dbReference type="Proteomes" id="UP001408789">
    <property type="component" value="Unassembled WGS sequence"/>
</dbReference>
<evidence type="ECO:0000313" key="2">
    <source>
        <dbReference type="Proteomes" id="UP001408789"/>
    </source>
</evidence>
<dbReference type="EMBL" id="JBCNJP010000012">
    <property type="protein sequence ID" value="KAK9070012.1"/>
    <property type="molecule type" value="Genomic_DNA"/>
</dbReference>
<evidence type="ECO:0000313" key="1">
    <source>
        <dbReference type="EMBL" id="KAK9070012.1"/>
    </source>
</evidence>
<evidence type="ECO:0008006" key="3">
    <source>
        <dbReference type="Google" id="ProtNLM"/>
    </source>
</evidence>
<accession>A0AAP0DC04</accession>